<feature type="compositionally biased region" description="Basic residues" evidence="1">
    <location>
        <begin position="71"/>
        <end position="80"/>
    </location>
</feature>
<sequence length="570" mass="63063">MSPRESPRSRATGSLHSAPSGSNAKASSDGIPLSNPSQPNLIQDDPAAVEAARQRFAKRSRMASLSSLLRGSRKSRKTTGRTRDSEGNAGHALFSEAAEPDANPVRATGLRRELSASARALLTPMTRAKTKPDLHDAITLKGSSRREDDEYQDRFQWAVLYENQRGFTLFSVPHYSSLGLLPLDPAAFTAPQFPMTAPSSAAPANTAPKCGGLKNQSSLSFNDFPLPDGTWRWLSKSWMVDMSSDANRQVQYDGFEYNWLFRSRHWRTEPGKLSTGGLVRRRRWIRLMFRPAQARVHAEEQGADEVQDSQTGDSPLIPQLSNAATSTSPYGSVYGDESTEGSHEHSHRNSWAGSWDGRIGRNYRRFGGPSLEPPSAMGTISESIYARHSTVFVGDSDDDWVRCYAVLHKLGRDGRKLEAWKKWLGQSHTQSETHLGDRLQTKTFNDSARQWSEDTQPMPSEMEPLGIDELRLSGSPPPVEYVVAVLNEHIQDVLELFIYPDTKARFFDLLAAAGVMSQLSVTLQDSADQTGFWSYTSNLSHVGASPSARQSPSSHVMPFSTSPREESFEG</sequence>
<dbReference type="OrthoDB" id="72441at2759"/>
<feature type="region of interest" description="Disordered" evidence="1">
    <location>
        <begin position="1"/>
        <end position="105"/>
    </location>
</feature>
<evidence type="ECO:0000313" key="4">
    <source>
        <dbReference type="Proteomes" id="UP000320762"/>
    </source>
</evidence>
<dbReference type="InterPro" id="IPR010482">
    <property type="entry name" value="TECPR1-like_DysF"/>
</dbReference>
<feature type="compositionally biased region" description="Polar residues" evidence="1">
    <location>
        <begin position="547"/>
        <end position="562"/>
    </location>
</feature>
<dbReference type="Pfam" id="PF06398">
    <property type="entry name" value="Pex24p"/>
    <property type="match status" value="1"/>
</dbReference>
<dbReference type="EMBL" id="VDMD01000004">
    <property type="protein sequence ID" value="TRM66328.1"/>
    <property type="molecule type" value="Genomic_DNA"/>
</dbReference>
<reference evidence="3 4" key="1">
    <citation type="journal article" date="2019" name="New Phytol.">
        <title>Comparative genomics reveals unique wood-decay strategies and fruiting body development in the Schizophyllaceae.</title>
        <authorList>
            <person name="Almasi E."/>
            <person name="Sahu N."/>
            <person name="Krizsan K."/>
            <person name="Balint B."/>
            <person name="Kovacs G.M."/>
            <person name="Kiss B."/>
            <person name="Cseklye J."/>
            <person name="Drula E."/>
            <person name="Henrissat B."/>
            <person name="Nagy I."/>
            <person name="Chovatia M."/>
            <person name="Adam C."/>
            <person name="LaButti K."/>
            <person name="Lipzen A."/>
            <person name="Riley R."/>
            <person name="Grigoriev I.V."/>
            <person name="Nagy L.G."/>
        </authorList>
    </citation>
    <scope>NUCLEOTIDE SEQUENCE [LARGE SCALE GENOMIC DNA]</scope>
    <source>
        <strain evidence="3 4">NL-1724</strain>
    </source>
</reference>
<accession>A0A550CNG1</accession>
<dbReference type="AlphaFoldDB" id="A0A550CNG1"/>
<feature type="compositionally biased region" description="Polar residues" evidence="1">
    <location>
        <begin position="9"/>
        <end position="26"/>
    </location>
</feature>
<proteinExistence type="predicted"/>
<dbReference type="GO" id="GO:0007031">
    <property type="term" value="P:peroxisome organization"/>
    <property type="evidence" value="ECO:0007669"/>
    <property type="project" value="UniProtKB-ARBA"/>
</dbReference>
<dbReference type="Proteomes" id="UP000320762">
    <property type="component" value="Unassembled WGS sequence"/>
</dbReference>
<feature type="region of interest" description="Disordered" evidence="1">
    <location>
        <begin position="296"/>
        <end position="351"/>
    </location>
</feature>
<protein>
    <recommendedName>
        <fullName evidence="2">TECPR1-like DysF domain-containing protein</fullName>
    </recommendedName>
</protein>
<keyword evidence="4" id="KW-1185">Reference proteome</keyword>
<feature type="compositionally biased region" description="Polar residues" evidence="1">
    <location>
        <begin position="308"/>
        <end position="330"/>
    </location>
</feature>
<dbReference type="STRING" id="97359.A0A550CNG1"/>
<comment type="caution">
    <text evidence="3">The sequence shown here is derived from an EMBL/GenBank/DDBJ whole genome shotgun (WGS) entry which is preliminary data.</text>
</comment>
<feature type="domain" description="TECPR1-like DysF" evidence="2">
    <location>
        <begin position="152"/>
        <end position="286"/>
    </location>
</feature>
<gene>
    <name evidence="3" type="ORF">BD626DRAFT_487432</name>
</gene>
<feature type="region of interest" description="Disordered" evidence="1">
    <location>
        <begin position="543"/>
        <end position="570"/>
    </location>
</feature>
<name>A0A550CNG1_9AGAR</name>
<organism evidence="3 4">
    <name type="scientific">Schizophyllum amplum</name>
    <dbReference type="NCBI Taxonomy" id="97359"/>
    <lineage>
        <taxon>Eukaryota</taxon>
        <taxon>Fungi</taxon>
        <taxon>Dikarya</taxon>
        <taxon>Basidiomycota</taxon>
        <taxon>Agaricomycotina</taxon>
        <taxon>Agaricomycetes</taxon>
        <taxon>Agaricomycetidae</taxon>
        <taxon>Agaricales</taxon>
        <taxon>Schizophyllaceae</taxon>
        <taxon>Schizophyllum</taxon>
    </lineage>
</organism>
<evidence type="ECO:0000259" key="2">
    <source>
        <dbReference type="Pfam" id="PF06398"/>
    </source>
</evidence>
<dbReference type="GO" id="GO:0005778">
    <property type="term" value="C:peroxisomal membrane"/>
    <property type="evidence" value="ECO:0007669"/>
    <property type="project" value="UniProtKB-ARBA"/>
</dbReference>
<evidence type="ECO:0000313" key="3">
    <source>
        <dbReference type="EMBL" id="TRM66328.1"/>
    </source>
</evidence>
<evidence type="ECO:0000256" key="1">
    <source>
        <dbReference type="SAM" id="MobiDB-lite"/>
    </source>
</evidence>